<feature type="signal peptide" evidence="1">
    <location>
        <begin position="1"/>
        <end position="19"/>
    </location>
</feature>
<name>A0ABP0J191_9DINO</name>
<keyword evidence="1" id="KW-0732">Signal</keyword>
<evidence type="ECO:0000313" key="2">
    <source>
        <dbReference type="EMBL" id="CAK9008104.1"/>
    </source>
</evidence>
<reference evidence="2 3" key="1">
    <citation type="submission" date="2024-02" db="EMBL/GenBank/DDBJ databases">
        <authorList>
            <person name="Chen Y."/>
            <person name="Shah S."/>
            <person name="Dougan E. K."/>
            <person name="Thang M."/>
            <person name="Chan C."/>
        </authorList>
    </citation>
    <scope>NUCLEOTIDE SEQUENCE [LARGE SCALE GENOMIC DNA]</scope>
</reference>
<dbReference type="EMBL" id="CAXAMM010005658">
    <property type="protein sequence ID" value="CAK9008104.1"/>
    <property type="molecule type" value="Genomic_DNA"/>
</dbReference>
<sequence>MRAASTWALALRMMDLALLALKRSLDWCAGSSPVFRPGIKLSNIDIPGTYTALFWREGGTFLESATFSRMLPCDSCVLSLQQHVARAIASGLRCFQLLGRAACFSFAFGLTPYTISQFESLLELHCNLVLDPENELCPDSAPCAQQSLAGERTANFHLGGWLRELQELHDFGTAAFGHGLSRIS</sequence>
<accession>A0ABP0J191</accession>
<proteinExistence type="predicted"/>
<evidence type="ECO:0000256" key="1">
    <source>
        <dbReference type="SAM" id="SignalP"/>
    </source>
</evidence>
<feature type="chain" id="PRO_5045588429" evidence="1">
    <location>
        <begin position="20"/>
        <end position="184"/>
    </location>
</feature>
<protein>
    <submittedName>
        <fullName evidence="2">Uncharacterized protein</fullName>
    </submittedName>
</protein>
<evidence type="ECO:0000313" key="3">
    <source>
        <dbReference type="Proteomes" id="UP001642464"/>
    </source>
</evidence>
<dbReference type="Proteomes" id="UP001642464">
    <property type="component" value="Unassembled WGS sequence"/>
</dbReference>
<comment type="caution">
    <text evidence="2">The sequence shown here is derived from an EMBL/GenBank/DDBJ whole genome shotgun (WGS) entry which is preliminary data.</text>
</comment>
<gene>
    <name evidence="2" type="ORF">SCF082_LOCUS9720</name>
</gene>
<organism evidence="2 3">
    <name type="scientific">Durusdinium trenchii</name>
    <dbReference type="NCBI Taxonomy" id="1381693"/>
    <lineage>
        <taxon>Eukaryota</taxon>
        <taxon>Sar</taxon>
        <taxon>Alveolata</taxon>
        <taxon>Dinophyceae</taxon>
        <taxon>Suessiales</taxon>
        <taxon>Symbiodiniaceae</taxon>
        <taxon>Durusdinium</taxon>
    </lineage>
</organism>
<keyword evidence="3" id="KW-1185">Reference proteome</keyword>